<name>A0A075FYZ3_9EURY</name>
<dbReference type="PANTHER" id="PTHR24419">
    <property type="entry name" value="INTERLEUKIN-1 RECEPTOR-ASSOCIATED KINASE"/>
    <property type="match status" value="1"/>
</dbReference>
<dbReference type="Gene3D" id="1.10.510.10">
    <property type="entry name" value="Transferase(Phosphotransferase) domain 1"/>
    <property type="match status" value="1"/>
</dbReference>
<feature type="compositionally biased region" description="Low complexity" evidence="1">
    <location>
        <begin position="257"/>
        <end position="280"/>
    </location>
</feature>
<accession>A0A075FYZ3</accession>
<dbReference type="EMBL" id="KF900494">
    <property type="protein sequence ID" value="AIE96975.1"/>
    <property type="molecule type" value="Genomic_DNA"/>
</dbReference>
<evidence type="ECO:0000313" key="2">
    <source>
        <dbReference type="EMBL" id="AIE96975.1"/>
    </source>
</evidence>
<proteinExistence type="predicted"/>
<protein>
    <recommendedName>
        <fullName evidence="3">Protein kinase domain-containing protein</fullName>
    </recommendedName>
</protein>
<feature type="region of interest" description="Disordered" evidence="1">
    <location>
        <begin position="256"/>
        <end position="298"/>
    </location>
</feature>
<dbReference type="InterPro" id="IPR011009">
    <property type="entry name" value="Kinase-like_dom_sf"/>
</dbReference>
<dbReference type="SUPFAM" id="SSF56112">
    <property type="entry name" value="Protein kinase-like (PK-like)"/>
    <property type="match status" value="1"/>
</dbReference>
<dbReference type="GO" id="GO:0035556">
    <property type="term" value="P:intracellular signal transduction"/>
    <property type="evidence" value="ECO:0007669"/>
    <property type="project" value="TreeGrafter"/>
</dbReference>
<dbReference type="GO" id="GO:0005737">
    <property type="term" value="C:cytoplasm"/>
    <property type="evidence" value="ECO:0007669"/>
    <property type="project" value="TreeGrafter"/>
</dbReference>
<dbReference type="GO" id="GO:0072354">
    <property type="term" value="F:histone H3T3 kinase activity"/>
    <property type="evidence" value="ECO:0007669"/>
    <property type="project" value="TreeGrafter"/>
</dbReference>
<sequence length="554" mass="65707">MFELNYIKHKNEELFASFKNFDFEQIQNYIPIFNLFFSLNENNYNKINLENSYYLKNVIEKEKENIYKVHLQNNLKKRSFFKFSPLFDPIKYLMGKYETHADFFDLPNLLNKNNSQRSNNANNSAYTDSFFCFLSSKLLDQGFLHGLEFYGSFVSLKEKFHYNIFDDFDLLNESEFFHTNLEKKFNIDQGKIDFFYGDSKKHRKKLDIGKEVADIEVQPISTCFENFEQIFSDNKKLPSYQELIYNSEILSTTKNVSQSKHSSSTCSSRTSNTSNENSDSNSEDDDYTDDDSIESNKEEEENLQVIINKYPVNVICLESLDNTLDAFIEQSTSITIMEWKSILFQILIILTTFQKIFNFTHNDLHSNNIMYKSTEKKFLCYKYNGKFYKVPTFGKIIKLIDFGRAIYNFRDQLIYSDSFDKKGDAASQYNFGPIYNPKKTKIMPNFSFDLTRLACSLYDHFVPYHEERKKIKNPITKLIIKWCMDDFGKHILYKKNGIERYPDFKLYKMIARNVHNHIPAQELLNPIFNDFIVGRKQLKKKKIICIDKYEKCYQ</sequence>
<feature type="compositionally biased region" description="Acidic residues" evidence="1">
    <location>
        <begin position="281"/>
        <end position="298"/>
    </location>
</feature>
<organism evidence="2">
    <name type="scientific">uncultured marine group II/III euryarchaeote AD1000_88_G11</name>
    <dbReference type="NCBI Taxonomy" id="1457822"/>
    <lineage>
        <taxon>Archaea</taxon>
        <taxon>Methanobacteriati</taxon>
        <taxon>Methanobacteriota</taxon>
        <taxon>environmental samples</taxon>
    </lineage>
</organism>
<evidence type="ECO:0008006" key="3">
    <source>
        <dbReference type="Google" id="ProtNLM"/>
    </source>
</evidence>
<dbReference type="PANTHER" id="PTHR24419:SF18">
    <property type="entry name" value="SERINE_THREONINE-PROTEIN KINASE HASPIN"/>
    <property type="match status" value="1"/>
</dbReference>
<dbReference type="AlphaFoldDB" id="A0A075FYZ3"/>
<evidence type="ECO:0000256" key="1">
    <source>
        <dbReference type="SAM" id="MobiDB-lite"/>
    </source>
</evidence>
<reference evidence="2" key="1">
    <citation type="journal article" date="2014" name="Genome Biol. Evol.">
        <title>Pangenome evidence for extensive interdomain horizontal transfer affecting lineage core and shell genes in uncultured planktonic thaumarchaeota and euryarchaeota.</title>
        <authorList>
            <person name="Deschamps P."/>
            <person name="Zivanovic Y."/>
            <person name="Moreira D."/>
            <person name="Rodriguez-Valera F."/>
            <person name="Lopez-Garcia P."/>
        </authorList>
    </citation>
    <scope>NUCLEOTIDE SEQUENCE</scope>
</reference>